<name>A0ABD1EFL4_HYPHA</name>
<sequence>MHNIRPKKTTQHPDLKHLNCNAKLTITTMKKNKDTKKTKDLQKYINHNHELYNLIIHHFKNWKKNLSHSPSTAFSLFKDKLLLMDINGCTIYSKRSMENPLEMK</sequence>
<comment type="caution">
    <text evidence="1">The sequence shown here is derived from an EMBL/GenBank/DDBJ whole genome shotgun (WGS) entry which is preliminary data.</text>
</comment>
<keyword evidence="2" id="KW-1185">Reference proteome</keyword>
<gene>
    <name evidence="1" type="ORF">ABEB36_011395</name>
</gene>
<organism evidence="1 2">
    <name type="scientific">Hypothenemus hampei</name>
    <name type="common">Coffee berry borer</name>
    <dbReference type="NCBI Taxonomy" id="57062"/>
    <lineage>
        <taxon>Eukaryota</taxon>
        <taxon>Metazoa</taxon>
        <taxon>Ecdysozoa</taxon>
        <taxon>Arthropoda</taxon>
        <taxon>Hexapoda</taxon>
        <taxon>Insecta</taxon>
        <taxon>Pterygota</taxon>
        <taxon>Neoptera</taxon>
        <taxon>Endopterygota</taxon>
        <taxon>Coleoptera</taxon>
        <taxon>Polyphaga</taxon>
        <taxon>Cucujiformia</taxon>
        <taxon>Curculionidae</taxon>
        <taxon>Scolytinae</taxon>
        <taxon>Hypothenemus</taxon>
    </lineage>
</organism>
<evidence type="ECO:0000313" key="2">
    <source>
        <dbReference type="Proteomes" id="UP001566132"/>
    </source>
</evidence>
<dbReference type="Proteomes" id="UP001566132">
    <property type="component" value="Unassembled WGS sequence"/>
</dbReference>
<dbReference type="EMBL" id="JBDJPC010000008">
    <property type="protein sequence ID" value="KAL1493318.1"/>
    <property type="molecule type" value="Genomic_DNA"/>
</dbReference>
<protein>
    <submittedName>
        <fullName evidence="1">Uncharacterized protein</fullName>
    </submittedName>
</protein>
<accession>A0ABD1EFL4</accession>
<evidence type="ECO:0000313" key="1">
    <source>
        <dbReference type="EMBL" id="KAL1493318.1"/>
    </source>
</evidence>
<dbReference type="AlphaFoldDB" id="A0ABD1EFL4"/>
<proteinExistence type="predicted"/>
<reference evidence="1 2" key="1">
    <citation type="submission" date="2024-05" db="EMBL/GenBank/DDBJ databases">
        <title>Genetic variation in Jamaican populations of the coffee berry borer (Hypothenemus hampei).</title>
        <authorList>
            <person name="Errbii M."/>
            <person name="Myrie A."/>
        </authorList>
    </citation>
    <scope>NUCLEOTIDE SEQUENCE [LARGE SCALE GENOMIC DNA]</scope>
    <source>
        <strain evidence="1">JA-Hopewell-2020-01-JO</strain>
        <tissue evidence="1">Whole body</tissue>
    </source>
</reference>